<protein>
    <submittedName>
        <fullName evidence="2">Uncharacterized protein</fullName>
    </submittedName>
</protein>
<dbReference type="RefSeq" id="WP_059078179.1">
    <property type="nucleotide sequence ID" value="NZ_BCMM01000001.1"/>
</dbReference>
<sequence>MNDDELLAQLKATDPAVISKAPRPDVPRLVEATMNTTTPTTVTTGRTAPRRLLVPALAFTALLLVGGGIAWGPGQGADGDTQDKPDLATTLRLQSGGAAVKCAAPTFESLRQNELAFEGTVTATKGDSVSLEVDHWYRAPADRSTATVRLTQDDSHSEAVSFQVGEHYLVTAENGTVPICGGTTVATDQTRGWFRHAF</sequence>
<name>A0A117EC57_STRSC</name>
<keyword evidence="1" id="KW-1133">Transmembrane helix</keyword>
<evidence type="ECO:0000313" key="3">
    <source>
        <dbReference type="Proteomes" id="UP000067448"/>
    </source>
</evidence>
<organism evidence="2 3">
    <name type="scientific">Streptomyces scabiei</name>
    <dbReference type="NCBI Taxonomy" id="1930"/>
    <lineage>
        <taxon>Bacteria</taxon>
        <taxon>Bacillati</taxon>
        <taxon>Actinomycetota</taxon>
        <taxon>Actinomycetes</taxon>
        <taxon>Kitasatosporales</taxon>
        <taxon>Streptomycetaceae</taxon>
        <taxon>Streptomyces</taxon>
    </lineage>
</organism>
<keyword evidence="1" id="KW-0472">Membrane</keyword>
<feature type="transmembrane region" description="Helical" evidence="1">
    <location>
        <begin position="52"/>
        <end position="72"/>
    </location>
</feature>
<evidence type="ECO:0000256" key="1">
    <source>
        <dbReference type="SAM" id="Phobius"/>
    </source>
</evidence>
<accession>A0A117EC57</accession>
<proteinExistence type="predicted"/>
<reference evidence="3" key="1">
    <citation type="submission" date="2015-11" db="EMBL/GenBank/DDBJ databases">
        <authorList>
            <consortium name="Cross-ministerial Strategic Innovation Promotion Program (SIP) consortium"/>
            <person name="Tomihama T."/>
            <person name="Ikenaga M."/>
            <person name="Sakai M."/>
            <person name="Okubo T."/>
            <person name="Ikeda S."/>
        </authorList>
    </citation>
    <scope>NUCLEOTIDE SEQUENCE [LARGE SCALE GENOMIC DNA]</scope>
    <source>
        <strain evidence="3">S58</strain>
    </source>
</reference>
<reference evidence="3" key="3">
    <citation type="submission" date="2016-02" db="EMBL/GenBank/DDBJ databases">
        <title>Draft genome of pathogenic Streptomyces sp. in Japan.</title>
        <authorList>
            <person name="Tomihama T."/>
            <person name="Ikenaga M."/>
            <person name="Sakai M."/>
            <person name="Okubo T."/>
            <person name="Ikeda S."/>
        </authorList>
    </citation>
    <scope>NUCLEOTIDE SEQUENCE [LARGE SCALE GENOMIC DNA]</scope>
    <source>
        <strain evidence="3">S58</strain>
    </source>
</reference>
<dbReference type="EMBL" id="BCMM01000001">
    <property type="protein sequence ID" value="GAQ60036.1"/>
    <property type="molecule type" value="Genomic_DNA"/>
</dbReference>
<dbReference type="Proteomes" id="UP000067448">
    <property type="component" value="Unassembled WGS sequence"/>
</dbReference>
<keyword evidence="1" id="KW-0812">Transmembrane</keyword>
<comment type="caution">
    <text evidence="2">The sequence shown here is derived from an EMBL/GenBank/DDBJ whole genome shotgun (WGS) entry which is preliminary data.</text>
</comment>
<reference evidence="2 3" key="2">
    <citation type="journal article" date="2016" name="Genome Announc.">
        <title>Draft Genome Sequences of Streptomyces scabiei S58, Streptomyces turgidiscabies T45, and Streptomyces acidiscabies a10, the Pathogens of Potato Common Scab, Isolated in Japan.</title>
        <authorList>
            <person name="Tomihama T."/>
            <person name="Nishi Y."/>
            <person name="Sakai M."/>
            <person name="Ikenaga M."/>
            <person name="Okubo T."/>
            <person name="Ikeda S."/>
        </authorList>
    </citation>
    <scope>NUCLEOTIDE SEQUENCE [LARGE SCALE GENOMIC DNA]</scope>
    <source>
        <strain evidence="2 3">S58</strain>
    </source>
</reference>
<dbReference type="AlphaFoldDB" id="A0A117EC57"/>
<gene>
    <name evidence="2" type="ORF">SsS58_00375</name>
</gene>
<evidence type="ECO:0000313" key="2">
    <source>
        <dbReference type="EMBL" id="GAQ60036.1"/>
    </source>
</evidence>
<dbReference type="OrthoDB" id="5117757at2"/>